<reference evidence="1" key="1">
    <citation type="submission" date="2021-02" db="EMBL/GenBank/DDBJ databases">
        <authorList>
            <consortium name="DOE Joint Genome Institute"/>
            <person name="Ahrendt S."/>
            <person name="Looney B.P."/>
            <person name="Miyauchi S."/>
            <person name="Morin E."/>
            <person name="Drula E."/>
            <person name="Courty P.E."/>
            <person name="Chicoki N."/>
            <person name="Fauchery L."/>
            <person name="Kohler A."/>
            <person name="Kuo A."/>
            <person name="Labutti K."/>
            <person name="Pangilinan J."/>
            <person name="Lipzen A."/>
            <person name="Riley R."/>
            <person name="Andreopoulos W."/>
            <person name="He G."/>
            <person name="Johnson J."/>
            <person name="Barry K.W."/>
            <person name="Grigoriev I.V."/>
            <person name="Nagy L."/>
            <person name="Hibbett D."/>
            <person name="Henrissat B."/>
            <person name="Matheny P.B."/>
            <person name="Labbe J."/>
            <person name="Martin F."/>
        </authorList>
    </citation>
    <scope>NUCLEOTIDE SEQUENCE</scope>
    <source>
        <strain evidence="1">EC-137</strain>
    </source>
</reference>
<proteinExistence type="predicted"/>
<sequence>MPKLSLISNVKPTDVGAFVLEFQKFAGALLKKPESHMATSFEYQQHLCFAGTFEPAFLLTVGSLGNINPENNIAFSKAFFEYLGRTLGVPDDRGYVSFNDAGRANIGFKSTTMAELLK</sequence>
<accession>A0ACB8Q8L7</accession>
<keyword evidence="2" id="KW-1185">Reference proteome</keyword>
<protein>
    <submittedName>
        <fullName evidence="1">Tautomerase/MIF</fullName>
    </submittedName>
</protein>
<gene>
    <name evidence="1" type="ORF">K488DRAFT_90240</name>
</gene>
<reference evidence="1" key="2">
    <citation type="journal article" date="2022" name="New Phytol.">
        <title>Evolutionary transition to the ectomycorrhizal habit in the genomes of a hyperdiverse lineage of mushroom-forming fungi.</title>
        <authorList>
            <person name="Looney B."/>
            <person name="Miyauchi S."/>
            <person name="Morin E."/>
            <person name="Drula E."/>
            <person name="Courty P.E."/>
            <person name="Kohler A."/>
            <person name="Kuo A."/>
            <person name="LaButti K."/>
            <person name="Pangilinan J."/>
            <person name="Lipzen A."/>
            <person name="Riley R."/>
            <person name="Andreopoulos W."/>
            <person name="He G."/>
            <person name="Johnson J."/>
            <person name="Nolan M."/>
            <person name="Tritt A."/>
            <person name="Barry K.W."/>
            <person name="Grigoriev I.V."/>
            <person name="Nagy L.G."/>
            <person name="Hibbett D."/>
            <person name="Henrissat B."/>
            <person name="Matheny P.B."/>
            <person name="Labbe J."/>
            <person name="Martin F.M."/>
        </authorList>
    </citation>
    <scope>NUCLEOTIDE SEQUENCE</scope>
    <source>
        <strain evidence="1">EC-137</strain>
    </source>
</reference>
<organism evidence="1 2">
    <name type="scientific">Vararia minispora EC-137</name>
    <dbReference type="NCBI Taxonomy" id="1314806"/>
    <lineage>
        <taxon>Eukaryota</taxon>
        <taxon>Fungi</taxon>
        <taxon>Dikarya</taxon>
        <taxon>Basidiomycota</taxon>
        <taxon>Agaricomycotina</taxon>
        <taxon>Agaricomycetes</taxon>
        <taxon>Russulales</taxon>
        <taxon>Lachnocladiaceae</taxon>
        <taxon>Vararia</taxon>
    </lineage>
</organism>
<dbReference type="Proteomes" id="UP000814128">
    <property type="component" value="Unassembled WGS sequence"/>
</dbReference>
<dbReference type="EMBL" id="MU273810">
    <property type="protein sequence ID" value="KAI0027982.1"/>
    <property type="molecule type" value="Genomic_DNA"/>
</dbReference>
<name>A0ACB8Q8L7_9AGAM</name>
<comment type="caution">
    <text evidence="1">The sequence shown here is derived from an EMBL/GenBank/DDBJ whole genome shotgun (WGS) entry which is preliminary data.</text>
</comment>
<evidence type="ECO:0000313" key="1">
    <source>
        <dbReference type="EMBL" id="KAI0027982.1"/>
    </source>
</evidence>
<evidence type="ECO:0000313" key="2">
    <source>
        <dbReference type="Proteomes" id="UP000814128"/>
    </source>
</evidence>